<evidence type="ECO:0000313" key="1">
    <source>
        <dbReference type="EMBL" id="GAH02336.1"/>
    </source>
</evidence>
<protein>
    <submittedName>
        <fullName evidence="1">Uncharacterized protein</fullName>
    </submittedName>
</protein>
<feature type="non-terminal residue" evidence="1">
    <location>
        <position position="227"/>
    </location>
</feature>
<dbReference type="EMBL" id="BART01020279">
    <property type="protein sequence ID" value="GAH02336.1"/>
    <property type="molecule type" value="Genomic_DNA"/>
</dbReference>
<reference evidence="1" key="1">
    <citation type="journal article" date="2014" name="Front. Microbiol.">
        <title>High frequency of phylogenetically diverse reductive dehalogenase-homologous genes in deep subseafloor sedimentary metagenomes.</title>
        <authorList>
            <person name="Kawai M."/>
            <person name="Futagami T."/>
            <person name="Toyoda A."/>
            <person name="Takaki Y."/>
            <person name="Nishi S."/>
            <person name="Hori S."/>
            <person name="Arai W."/>
            <person name="Tsubouchi T."/>
            <person name="Morono Y."/>
            <person name="Uchiyama I."/>
            <person name="Ito T."/>
            <person name="Fujiyama A."/>
            <person name="Inagaki F."/>
            <person name="Takami H."/>
        </authorList>
    </citation>
    <scope>NUCLEOTIDE SEQUENCE</scope>
    <source>
        <strain evidence="1">Expedition CK06-06</strain>
    </source>
</reference>
<proteinExistence type="predicted"/>
<gene>
    <name evidence="1" type="ORF">S01H4_37713</name>
</gene>
<organism evidence="1">
    <name type="scientific">marine sediment metagenome</name>
    <dbReference type="NCBI Taxonomy" id="412755"/>
    <lineage>
        <taxon>unclassified sequences</taxon>
        <taxon>metagenomes</taxon>
        <taxon>ecological metagenomes</taxon>
    </lineage>
</organism>
<sequence length="227" mass="24753">MDYPALTEGGLDCLLPGQSELRGKGFGFGLQPDDLTKEMLKAIWNPKYQDELMAKNFALLKEMSESGAIVQKAVEYMRPQDIEHLMRKGGAVGGFFGDIFKQSYGRFGAGFGSGSLAARINIYKYAREAWLREGHSLRQLGEFSNKVTGVISSAELGVSATQRAIESAGLFAPNYTRAYMMFTRDLLRGNKTANEARKAMAGMLAGGTIAYVGLSEMLGQEPKLNPA</sequence>
<dbReference type="AlphaFoldDB" id="X1C2K8"/>
<name>X1C2K8_9ZZZZ</name>
<accession>X1C2K8</accession>
<comment type="caution">
    <text evidence="1">The sequence shown here is derived from an EMBL/GenBank/DDBJ whole genome shotgun (WGS) entry which is preliminary data.</text>
</comment>